<feature type="binding site" evidence="18">
    <location>
        <position position="644"/>
    </location>
    <ligand>
        <name>ATP</name>
        <dbReference type="ChEBI" id="CHEBI:30616"/>
    </ligand>
</feature>
<protein>
    <recommendedName>
        <fullName evidence="2">receptor protein-tyrosine kinase</fullName>
        <ecNumber evidence="2">2.7.10.1</ecNumber>
    </recommendedName>
</protein>
<keyword evidence="5" id="KW-0808">Transferase</keyword>
<keyword evidence="10 18" id="KW-0067">ATP-binding</keyword>
<evidence type="ECO:0000256" key="6">
    <source>
        <dbReference type="ARBA" id="ARBA00022692"/>
    </source>
</evidence>
<evidence type="ECO:0000256" key="5">
    <source>
        <dbReference type="ARBA" id="ARBA00022679"/>
    </source>
</evidence>
<dbReference type="InterPro" id="IPR001245">
    <property type="entry name" value="Ser-Thr/Tyr_kinase_cat_dom"/>
</dbReference>
<dbReference type="InterPro" id="IPR013783">
    <property type="entry name" value="Ig-like_fold"/>
</dbReference>
<dbReference type="SMART" id="SM00219">
    <property type="entry name" value="TyrKc"/>
    <property type="match status" value="1"/>
</dbReference>
<dbReference type="InterPro" id="IPR000719">
    <property type="entry name" value="Prot_kinase_dom"/>
</dbReference>
<dbReference type="EMBL" id="CALNXI010002989">
    <property type="protein sequence ID" value="CAH3191729.1"/>
    <property type="molecule type" value="Genomic_DNA"/>
</dbReference>
<organism evidence="24 25">
    <name type="scientific">Porites evermanni</name>
    <dbReference type="NCBI Taxonomy" id="104178"/>
    <lineage>
        <taxon>Eukaryota</taxon>
        <taxon>Metazoa</taxon>
        <taxon>Cnidaria</taxon>
        <taxon>Anthozoa</taxon>
        <taxon>Hexacorallia</taxon>
        <taxon>Scleractinia</taxon>
        <taxon>Fungiina</taxon>
        <taxon>Poritidae</taxon>
        <taxon>Porites</taxon>
    </lineage>
</organism>
<dbReference type="Pfam" id="PF00051">
    <property type="entry name" value="Kringle"/>
    <property type="match status" value="1"/>
</dbReference>
<dbReference type="InterPro" id="IPR020067">
    <property type="entry name" value="Frizzled_dom"/>
</dbReference>
<feature type="domain" description="Protein kinase" evidence="20">
    <location>
        <begin position="612"/>
        <end position="884"/>
    </location>
</feature>
<dbReference type="InterPro" id="IPR036116">
    <property type="entry name" value="FN3_sf"/>
</dbReference>
<dbReference type="PROSITE" id="PS50070">
    <property type="entry name" value="KRINGLE_2"/>
    <property type="match status" value="1"/>
</dbReference>
<accession>A0ABN8SP51</accession>
<comment type="caution">
    <text evidence="24">The sequence shown here is derived from an EMBL/GenBank/DDBJ whole genome shotgun (WGS) entry which is preliminary data.</text>
</comment>
<dbReference type="PRINTS" id="PR00109">
    <property type="entry name" value="TYRKINASE"/>
</dbReference>
<evidence type="ECO:0000256" key="3">
    <source>
        <dbReference type="ARBA" id="ARBA00022553"/>
    </source>
</evidence>
<dbReference type="PROSITE" id="PS50038">
    <property type="entry name" value="FZ"/>
    <property type="match status" value="1"/>
</dbReference>
<dbReference type="InterPro" id="IPR003961">
    <property type="entry name" value="FN3_dom"/>
</dbReference>
<dbReference type="PROSITE" id="PS50853">
    <property type="entry name" value="FN3"/>
    <property type="match status" value="2"/>
</dbReference>
<feature type="non-terminal residue" evidence="24">
    <location>
        <position position="1"/>
    </location>
</feature>
<comment type="subcellular location">
    <subcellularLocation>
        <location evidence="1">Membrane</location>
        <topology evidence="1">Single-pass type I membrane protein</topology>
    </subcellularLocation>
</comment>
<dbReference type="CDD" id="cd00063">
    <property type="entry name" value="FN3"/>
    <property type="match status" value="2"/>
</dbReference>
<evidence type="ECO:0000256" key="1">
    <source>
        <dbReference type="ARBA" id="ARBA00004479"/>
    </source>
</evidence>
<feature type="transmembrane region" description="Helical" evidence="19">
    <location>
        <begin position="560"/>
        <end position="580"/>
    </location>
</feature>
<feature type="domain" description="Fibronectin type-III" evidence="23">
    <location>
        <begin position="255"/>
        <end position="349"/>
    </location>
</feature>
<reference evidence="24 25" key="1">
    <citation type="submission" date="2022-05" db="EMBL/GenBank/DDBJ databases">
        <authorList>
            <consortium name="Genoscope - CEA"/>
            <person name="William W."/>
        </authorList>
    </citation>
    <scope>NUCLEOTIDE SEQUENCE [LARGE SCALE GENOMIC DNA]</scope>
</reference>
<feature type="domain" description="Fibronectin type-III" evidence="23">
    <location>
        <begin position="461"/>
        <end position="554"/>
    </location>
</feature>
<keyword evidence="25" id="KW-1185">Reference proteome</keyword>
<dbReference type="Gene3D" id="1.10.2000.10">
    <property type="entry name" value="Frizzled cysteine-rich domain"/>
    <property type="match status" value="1"/>
</dbReference>
<sequence length="898" mass="102210">SCVQAEPPVNASTRDKFCIFYEYTKGTLCKGIITSLYVFGNQSTVDYGDTETFTFQSYFNFFEISERCQPIMRDLFCRYHYQPCDMSLRIPRPRRICRRTCEHLDYVLCINEMAFIRNASKTAPRFDYDMINCSTYNVANGGDAPECYQYQPLLGLNAKSNHVFSTDCFYDIGVGYRGTVNTTRSGRTCQRWASQCPHRHWRIPQDVVDGQNDSNMCRNPEGSAPDGPWCYTTDPKVRWEYCNISRCPPRVPKNAPGLVKGYPLNSSSVYIWWERIPPTNYKEKLLGYRIRYNRLGSQSYKEMNVTSNVTEAVITRLPSITRYQIKVNGFNQVGHGPTSKVLELKTLSSGFVNILVTFQLLMKDEFDIALVNRSSSKFIEKEIWIKTTVMRHFNKSADLDIYDVNVLRFSKGSLKADVDILAFINTNTTSKSEAINHLINGIDVAFGKEIKSFVLLEKPQPPRNLKATNVQKSYFVLTWDGPDNGKYYRIDNYTIERKRGTSNNFTVVKTLPYTRTGVIMEHLKPATEYTIRLSSNNIYGRSDGVSITQMTRPDTFIKELILIIVLPLSLVVFFVGVICLRFRPICKEKVAQKDEAEMWVQGDWIELPRTDVKLKEELGEGAFGEVYKGEVQIHGEKLPCAVKKVKENATTLEKRNLLNELKIMVRVGDHPNVVSLIGACTRNEPILVVVRLAENGCLLSHLKKSRDNAYINVQAKNVVHFTPIDRIKFARDVACGMVHLASKVCVHRDLAARNVLLGKNNIAMVSDFGLSRDVYESGEYENTSGGMLPVRWMAMESLEYYTYTTKSDVWSFGVVMWEIESGGKMPYSGLGGIEIIDYLKAGKKLKQPDGCSDEIYQIMSSCWNLEPSKRPTFLELLTSLEQELEKKGVSTKLLWGGG</sequence>
<keyword evidence="11 19" id="KW-1133">Transmembrane helix</keyword>
<evidence type="ECO:0000256" key="19">
    <source>
        <dbReference type="SAM" id="Phobius"/>
    </source>
</evidence>
<evidence type="ECO:0000256" key="15">
    <source>
        <dbReference type="ARBA" id="ARBA00023180"/>
    </source>
</evidence>
<dbReference type="SUPFAM" id="SSF56112">
    <property type="entry name" value="Protein kinase-like (PK-like)"/>
    <property type="match status" value="1"/>
</dbReference>
<dbReference type="SUPFAM" id="SSF49265">
    <property type="entry name" value="Fibronectin type III"/>
    <property type="match status" value="2"/>
</dbReference>
<dbReference type="EC" id="2.7.10.1" evidence="2"/>
<name>A0ABN8SP51_9CNID</name>
<dbReference type="InterPro" id="IPR020635">
    <property type="entry name" value="Tyr_kinase_cat_dom"/>
</dbReference>
<dbReference type="Gene3D" id="1.10.510.10">
    <property type="entry name" value="Transferase(Phosphotransferase) domain 1"/>
    <property type="match status" value="1"/>
</dbReference>
<proteinExistence type="predicted"/>
<dbReference type="Pfam" id="PF00041">
    <property type="entry name" value="fn3"/>
    <property type="match status" value="2"/>
</dbReference>
<dbReference type="InterPro" id="IPR050122">
    <property type="entry name" value="RTK"/>
</dbReference>
<evidence type="ECO:0000256" key="4">
    <source>
        <dbReference type="ARBA" id="ARBA00022572"/>
    </source>
</evidence>
<dbReference type="CDD" id="cd00192">
    <property type="entry name" value="PTKc"/>
    <property type="match status" value="1"/>
</dbReference>
<comment type="catalytic activity">
    <reaction evidence="16">
        <text>L-tyrosyl-[protein] + ATP = O-phospho-L-tyrosyl-[protein] + ADP + H(+)</text>
        <dbReference type="Rhea" id="RHEA:10596"/>
        <dbReference type="Rhea" id="RHEA-COMP:10136"/>
        <dbReference type="Rhea" id="RHEA-COMP:20101"/>
        <dbReference type="ChEBI" id="CHEBI:15378"/>
        <dbReference type="ChEBI" id="CHEBI:30616"/>
        <dbReference type="ChEBI" id="CHEBI:46858"/>
        <dbReference type="ChEBI" id="CHEBI:61978"/>
        <dbReference type="ChEBI" id="CHEBI:456216"/>
        <dbReference type="EC" id="2.7.10.1"/>
    </reaction>
</comment>
<dbReference type="InterPro" id="IPR011009">
    <property type="entry name" value="Kinase-like_dom_sf"/>
</dbReference>
<dbReference type="InterPro" id="IPR017441">
    <property type="entry name" value="Protein_kinase_ATP_BS"/>
</dbReference>
<keyword evidence="14" id="KW-0675">Receptor</keyword>
<keyword evidence="13" id="KW-1015">Disulfide bond</keyword>
<evidence type="ECO:0000256" key="7">
    <source>
        <dbReference type="ARBA" id="ARBA00022737"/>
    </source>
</evidence>
<dbReference type="Gene3D" id="3.30.200.20">
    <property type="entry name" value="Phosphorylase Kinase, domain 1"/>
    <property type="match status" value="1"/>
</dbReference>
<keyword evidence="8 18" id="KW-0547">Nucleotide-binding</keyword>
<evidence type="ECO:0000313" key="25">
    <source>
        <dbReference type="Proteomes" id="UP001159427"/>
    </source>
</evidence>
<keyword evidence="15" id="KW-0325">Glycoprotein</keyword>
<dbReference type="InterPro" id="IPR000001">
    <property type="entry name" value="Kringle"/>
</dbReference>
<dbReference type="InterPro" id="IPR036790">
    <property type="entry name" value="Frizzled_dom_sf"/>
</dbReference>
<keyword evidence="6 19" id="KW-0812">Transmembrane</keyword>
<evidence type="ECO:0000259" key="20">
    <source>
        <dbReference type="PROSITE" id="PS50011"/>
    </source>
</evidence>
<dbReference type="SMART" id="SM00060">
    <property type="entry name" value="FN3"/>
    <property type="match status" value="2"/>
</dbReference>
<dbReference type="InterPro" id="IPR008266">
    <property type="entry name" value="Tyr_kinase_AS"/>
</dbReference>
<evidence type="ECO:0000259" key="23">
    <source>
        <dbReference type="PROSITE" id="PS50853"/>
    </source>
</evidence>
<keyword evidence="12 19" id="KW-0472">Membrane</keyword>
<dbReference type="Gene3D" id="2.60.40.10">
    <property type="entry name" value="Immunoglobulins"/>
    <property type="match status" value="2"/>
</dbReference>
<comment type="caution">
    <text evidence="17">Lacks conserved residue(s) required for the propagation of feature annotation.</text>
</comment>
<evidence type="ECO:0000256" key="9">
    <source>
        <dbReference type="ARBA" id="ARBA00022777"/>
    </source>
</evidence>
<evidence type="ECO:0000256" key="10">
    <source>
        <dbReference type="ARBA" id="ARBA00022840"/>
    </source>
</evidence>
<dbReference type="InterPro" id="IPR013806">
    <property type="entry name" value="Kringle-like"/>
</dbReference>
<evidence type="ECO:0000256" key="14">
    <source>
        <dbReference type="ARBA" id="ARBA00023170"/>
    </source>
</evidence>
<keyword evidence="3" id="KW-0597">Phosphoprotein</keyword>
<dbReference type="PROSITE" id="PS00109">
    <property type="entry name" value="PROTEIN_KINASE_TYR"/>
    <property type="match status" value="1"/>
</dbReference>
<evidence type="ECO:0000256" key="12">
    <source>
        <dbReference type="ARBA" id="ARBA00023136"/>
    </source>
</evidence>
<evidence type="ECO:0000256" key="17">
    <source>
        <dbReference type="PROSITE-ProRule" id="PRU00121"/>
    </source>
</evidence>
<dbReference type="SMART" id="SM00130">
    <property type="entry name" value="KR"/>
    <property type="match status" value="1"/>
</dbReference>
<dbReference type="InterPro" id="IPR038178">
    <property type="entry name" value="Kringle_sf"/>
</dbReference>
<evidence type="ECO:0000256" key="8">
    <source>
        <dbReference type="ARBA" id="ARBA00022741"/>
    </source>
</evidence>
<evidence type="ECO:0000259" key="22">
    <source>
        <dbReference type="PROSITE" id="PS50070"/>
    </source>
</evidence>
<evidence type="ECO:0000259" key="21">
    <source>
        <dbReference type="PROSITE" id="PS50038"/>
    </source>
</evidence>
<dbReference type="Pfam" id="PF07714">
    <property type="entry name" value="PK_Tyr_Ser-Thr"/>
    <property type="match status" value="1"/>
</dbReference>
<gene>
    <name evidence="24" type="ORF">PEVE_00022336</name>
</gene>
<dbReference type="PRINTS" id="PR00018">
    <property type="entry name" value="KRINGLE"/>
</dbReference>
<keyword evidence="4 17" id="KW-0420">Kringle</keyword>
<evidence type="ECO:0000256" key="13">
    <source>
        <dbReference type="ARBA" id="ARBA00023157"/>
    </source>
</evidence>
<evidence type="ECO:0000313" key="24">
    <source>
        <dbReference type="EMBL" id="CAH3191729.1"/>
    </source>
</evidence>
<evidence type="ECO:0000256" key="11">
    <source>
        <dbReference type="ARBA" id="ARBA00022989"/>
    </source>
</evidence>
<dbReference type="CDD" id="cd00108">
    <property type="entry name" value="KR"/>
    <property type="match status" value="1"/>
</dbReference>
<keyword evidence="7" id="KW-0677">Repeat</keyword>
<dbReference type="PROSITE" id="PS50011">
    <property type="entry name" value="PROTEIN_KINASE_DOM"/>
    <property type="match status" value="1"/>
</dbReference>
<dbReference type="PANTHER" id="PTHR24416">
    <property type="entry name" value="TYROSINE-PROTEIN KINASE RECEPTOR"/>
    <property type="match status" value="1"/>
</dbReference>
<dbReference type="SUPFAM" id="SSF57440">
    <property type="entry name" value="Kringle-like"/>
    <property type="match status" value="1"/>
</dbReference>
<evidence type="ECO:0000256" key="18">
    <source>
        <dbReference type="PROSITE-ProRule" id="PRU10141"/>
    </source>
</evidence>
<dbReference type="Gene3D" id="2.40.20.10">
    <property type="entry name" value="Plasminogen Kringle 4"/>
    <property type="match status" value="1"/>
</dbReference>
<keyword evidence="9" id="KW-0418">Kinase</keyword>
<dbReference type="PROSITE" id="PS00107">
    <property type="entry name" value="PROTEIN_KINASE_ATP"/>
    <property type="match status" value="1"/>
</dbReference>
<evidence type="ECO:0000256" key="2">
    <source>
        <dbReference type="ARBA" id="ARBA00011902"/>
    </source>
</evidence>
<evidence type="ECO:0000256" key="16">
    <source>
        <dbReference type="ARBA" id="ARBA00051243"/>
    </source>
</evidence>
<feature type="domain" description="FZ" evidence="21">
    <location>
        <begin position="13"/>
        <end position="150"/>
    </location>
</feature>
<dbReference type="Proteomes" id="UP001159427">
    <property type="component" value="Unassembled WGS sequence"/>
</dbReference>
<dbReference type="PANTHER" id="PTHR24416:SF617">
    <property type="entry name" value="RET ONCOGENE, ISOFORM A"/>
    <property type="match status" value="1"/>
</dbReference>
<feature type="domain" description="Kringle" evidence="22">
    <location>
        <begin position="167"/>
        <end position="247"/>
    </location>
</feature>